<dbReference type="AlphaFoldDB" id="A0AAW1P6N3"/>
<dbReference type="EMBL" id="JALJOR010000012">
    <property type="protein sequence ID" value="KAK9807761.1"/>
    <property type="molecule type" value="Genomic_DNA"/>
</dbReference>
<protein>
    <submittedName>
        <fullName evidence="1">Uncharacterized protein</fullName>
    </submittedName>
</protein>
<organism evidence="1 2">
    <name type="scientific">[Myrmecia] bisecta</name>
    <dbReference type="NCBI Taxonomy" id="41462"/>
    <lineage>
        <taxon>Eukaryota</taxon>
        <taxon>Viridiplantae</taxon>
        <taxon>Chlorophyta</taxon>
        <taxon>core chlorophytes</taxon>
        <taxon>Trebouxiophyceae</taxon>
        <taxon>Trebouxiales</taxon>
        <taxon>Trebouxiaceae</taxon>
        <taxon>Myrmecia</taxon>
    </lineage>
</organism>
<evidence type="ECO:0000313" key="1">
    <source>
        <dbReference type="EMBL" id="KAK9807761.1"/>
    </source>
</evidence>
<proteinExistence type="predicted"/>
<gene>
    <name evidence="1" type="ORF">WJX72_008480</name>
</gene>
<accession>A0AAW1P6N3</accession>
<name>A0AAW1P6N3_9CHLO</name>
<dbReference type="Proteomes" id="UP001489004">
    <property type="component" value="Unassembled WGS sequence"/>
</dbReference>
<sequence length="84" mass="9419">MKTSEAFSRVVLLRTTLQEAKLSPQDNPTLGAFCVCKASAKHFCSAGDFSSLSSWQADDQVVSTGPRFQDRRQMWGSKKTRRFT</sequence>
<comment type="caution">
    <text evidence="1">The sequence shown here is derived from an EMBL/GenBank/DDBJ whole genome shotgun (WGS) entry which is preliminary data.</text>
</comment>
<evidence type="ECO:0000313" key="2">
    <source>
        <dbReference type="Proteomes" id="UP001489004"/>
    </source>
</evidence>
<reference evidence="1 2" key="1">
    <citation type="journal article" date="2024" name="Nat. Commun.">
        <title>Phylogenomics reveals the evolutionary origins of lichenization in chlorophyte algae.</title>
        <authorList>
            <person name="Puginier C."/>
            <person name="Libourel C."/>
            <person name="Otte J."/>
            <person name="Skaloud P."/>
            <person name="Haon M."/>
            <person name="Grisel S."/>
            <person name="Petersen M."/>
            <person name="Berrin J.G."/>
            <person name="Delaux P.M."/>
            <person name="Dal Grande F."/>
            <person name="Keller J."/>
        </authorList>
    </citation>
    <scope>NUCLEOTIDE SEQUENCE [LARGE SCALE GENOMIC DNA]</scope>
    <source>
        <strain evidence="1 2">SAG 2043</strain>
    </source>
</reference>
<keyword evidence="2" id="KW-1185">Reference proteome</keyword>